<accession>A0A5D4GQW2</accession>
<dbReference type="CDD" id="cd11614">
    <property type="entry name" value="SAF_CpaB_FlgA_like"/>
    <property type="match status" value="1"/>
</dbReference>
<feature type="signal peptide" evidence="4">
    <location>
        <begin position="1"/>
        <end position="26"/>
    </location>
</feature>
<evidence type="ECO:0000256" key="2">
    <source>
        <dbReference type="ARBA" id="ARBA00022729"/>
    </source>
</evidence>
<evidence type="ECO:0000313" key="7">
    <source>
        <dbReference type="Proteomes" id="UP000323258"/>
    </source>
</evidence>
<dbReference type="GO" id="GO:0042597">
    <property type="term" value="C:periplasmic space"/>
    <property type="evidence" value="ECO:0007669"/>
    <property type="project" value="UniProtKB-SubCell"/>
</dbReference>
<keyword evidence="2 4" id="KW-0732">Signal</keyword>
<keyword evidence="4" id="KW-1005">Bacterial flagellum biogenesis</keyword>
<dbReference type="PANTHER" id="PTHR36307:SF1">
    <property type="entry name" value="FLAGELLA BASAL BODY P-RING FORMATION PROTEIN FLGA"/>
    <property type="match status" value="1"/>
</dbReference>
<comment type="similarity">
    <text evidence="4">Belongs to the FlgA family.</text>
</comment>
<evidence type="ECO:0000256" key="3">
    <source>
        <dbReference type="ARBA" id="ARBA00022764"/>
    </source>
</evidence>
<name>A0A5D4GQW2_9HYPH</name>
<organism evidence="6 7">
    <name type="scientific">Neoaquamicrobium microcysteis</name>
    <dbReference type="NCBI Taxonomy" id="2682781"/>
    <lineage>
        <taxon>Bacteria</taxon>
        <taxon>Pseudomonadati</taxon>
        <taxon>Pseudomonadota</taxon>
        <taxon>Alphaproteobacteria</taxon>
        <taxon>Hyphomicrobiales</taxon>
        <taxon>Phyllobacteriaceae</taxon>
        <taxon>Neoaquamicrobium</taxon>
    </lineage>
</organism>
<keyword evidence="6" id="KW-0966">Cell projection</keyword>
<gene>
    <name evidence="6" type="primary">flgA</name>
    <name evidence="6" type="ORF">FY036_19680</name>
</gene>
<dbReference type="AlphaFoldDB" id="A0A5D4GQW2"/>
<keyword evidence="3 4" id="KW-0574">Periplasm</keyword>
<proteinExistence type="inferred from homology"/>
<reference evidence="6 7" key="1">
    <citation type="submission" date="2019-08" db="EMBL/GenBank/DDBJ databases">
        <authorList>
            <person name="Seo Y.L."/>
        </authorList>
    </citation>
    <scope>NUCLEOTIDE SEQUENCE [LARGE SCALE GENOMIC DNA]</scope>
    <source>
        <strain evidence="6 7">MaA-C15</strain>
    </source>
</reference>
<dbReference type="InterPro" id="IPR039246">
    <property type="entry name" value="Flagellar_FlgA"/>
</dbReference>
<dbReference type="SMART" id="SM00858">
    <property type="entry name" value="SAF"/>
    <property type="match status" value="1"/>
</dbReference>
<dbReference type="Gene3D" id="2.30.30.760">
    <property type="match status" value="1"/>
</dbReference>
<dbReference type="PANTHER" id="PTHR36307">
    <property type="entry name" value="FLAGELLA BASAL BODY P-RING FORMATION PROTEIN FLGA"/>
    <property type="match status" value="1"/>
</dbReference>
<comment type="function">
    <text evidence="4">Involved in the assembly process of the P-ring formation. It may associate with FlgF on the rod constituting a structure essential for the P-ring assembly or may act as a modulator protein for the P-ring assembly.</text>
</comment>
<dbReference type="Proteomes" id="UP000323258">
    <property type="component" value="Unassembled WGS sequence"/>
</dbReference>
<feature type="chain" id="PRO_5023102472" description="Flagella basal body P-ring formation protein FlgA" evidence="4">
    <location>
        <begin position="27"/>
        <end position="155"/>
    </location>
</feature>
<dbReference type="InterPro" id="IPR013974">
    <property type="entry name" value="SAF"/>
</dbReference>
<sequence length="155" mass="16484">MMRRFLRTTLLAAALTALTGVLPAFAQEMVVVATRVIYPGETVTTDALQEVPLRRQLNNLASIARERQQLEGKVAQRTLLPGRLIGLTSVRNAYLVETGTPVQVRFVHGGLEISIAGVPLQAGGAGDLVRVRNVDSGAVFTGTVMNDGSIMVSAS</sequence>
<keyword evidence="6" id="KW-0282">Flagellum</keyword>
<keyword evidence="6" id="KW-0969">Cilium</keyword>
<dbReference type="GO" id="GO:0044780">
    <property type="term" value="P:bacterial-type flagellum assembly"/>
    <property type="evidence" value="ECO:0007669"/>
    <property type="project" value="InterPro"/>
</dbReference>
<reference evidence="6 7" key="2">
    <citation type="submission" date="2019-09" db="EMBL/GenBank/DDBJ databases">
        <title>Mesorhizobium sp. MaA-C15 isolated from Microcystis aeruginosa.</title>
        <authorList>
            <person name="Jeong S.E."/>
            <person name="Jin H.M."/>
            <person name="Jeon C.O."/>
        </authorList>
    </citation>
    <scope>NUCLEOTIDE SEQUENCE [LARGE SCALE GENOMIC DNA]</scope>
    <source>
        <strain evidence="6 7">MaA-C15</strain>
    </source>
</reference>
<dbReference type="RefSeq" id="WP_148916467.1">
    <property type="nucleotide sequence ID" value="NZ_VSZS01000067.1"/>
</dbReference>
<evidence type="ECO:0000259" key="5">
    <source>
        <dbReference type="SMART" id="SM00858"/>
    </source>
</evidence>
<dbReference type="Pfam" id="PF13144">
    <property type="entry name" value="ChapFlgA"/>
    <property type="match status" value="1"/>
</dbReference>
<comment type="caution">
    <text evidence="6">The sequence shown here is derived from an EMBL/GenBank/DDBJ whole genome shotgun (WGS) entry which is preliminary data.</text>
</comment>
<evidence type="ECO:0000256" key="1">
    <source>
        <dbReference type="ARBA" id="ARBA00004418"/>
    </source>
</evidence>
<dbReference type="InterPro" id="IPR017585">
    <property type="entry name" value="SAF_FlgA"/>
</dbReference>
<protein>
    <recommendedName>
        <fullName evidence="4">Flagella basal body P-ring formation protein FlgA</fullName>
    </recommendedName>
</protein>
<keyword evidence="7" id="KW-1185">Reference proteome</keyword>
<dbReference type="EMBL" id="VSZS01000067">
    <property type="protein sequence ID" value="TYR30109.1"/>
    <property type="molecule type" value="Genomic_DNA"/>
</dbReference>
<dbReference type="NCBIfam" id="TIGR03170">
    <property type="entry name" value="flgA_cterm"/>
    <property type="match status" value="1"/>
</dbReference>
<dbReference type="OrthoDB" id="8448733at2"/>
<comment type="subcellular location">
    <subcellularLocation>
        <location evidence="1 4">Periplasm</location>
    </subcellularLocation>
</comment>
<feature type="domain" description="SAF" evidence="5">
    <location>
        <begin position="28"/>
        <end position="91"/>
    </location>
</feature>
<evidence type="ECO:0000256" key="4">
    <source>
        <dbReference type="RuleBase" id="RU362063"/>
    </source>
</evidence>
<evidence type="ECO:0000313" key="6">
    <source>
        <dbReference type="EMBL" id="TYR30109.1"/>
    </source>
</evidence>